<dbReference type="Pfam" id="PF02223">
    <property type="entry name" value="Thymidylate_kin"/>
    <property type="match status" value="1"/>
</dbReference>
<evidence type="ECO:0000259" key="12">
    <source>
        <dbReference type="Pfam" id="PF02223"/>
    </source>
</evidence>
<evidence type="ECO:0000256" key="3">
    <source>
        <dbReference type="ARBA" id="ARBA00017144"/>
    </source>
</evidence>
<dbReference type="EMBL" id="JAOVZB010000003">
    <property type="protein sequence ID" value="MCV2402859.1"/>
    <property type="molecule type" value="Genomic_DNA"/>
</dbReference>
<protein>
    <recommendedName>
        <fullName evidence="3 11">Thymidylate kinase</fullName>
        <ecNumber evidence="2 11">2.7.4.9</ecNumber>
    </recommendedName>
    <alternativeName>
        <fullName evidence="9 11">dTMP kinase</fullName>
    </alternativeName>
</protein>
<keyword evidence="5 11" id="KW-0545">Nucleotide biosynthesis</keyword>
<keyword evidence="8 11" id="KW-0067">ATP-binding</keyword>
<evidence type="ECO:0000256" key="1">
    <source>
        <dbReference type="ARBA" id="ARBA00009776"/>
    </source>
</evidence>
<dbReference type="HAMAP" id="MF_00165">
    <property type="entry name" value="Thymidylate_kinase"/>
    <property type="match status" value="1"/>
</dbReference>
<evidence type="ECO:0000313" key="14">
    <source>
        <dbReference type="Proteomes" id="UP001209713"/>
    </source>
</evidence>
<evidence type="ECO:0000256" key="7">
    <source>
        <dbReference type="ARBA" id="ARBA00022777"/>
    </source>
</evidence>
<keyword evidence="7 11" id="KW-0418">Kinase</keyword>
<name>A0ABT2YSJ0_9GAMM</name>
<sequence>MRGKFISLEGGEGSGKTTAINFIQEWLESHDIPYLMTREPGGTPLAEEIRQLVLASRDEKVNDTTELLLVFAARAQHLAEKIQPALDKGIWVISDRFLDSSYVYQGKARGGDVSVIDQLSAWVVGDNKPDATLLLDISVQQGQQRVAQRKQQDRLDNESIAFHEKVREGFLERARVDSDRIKVIDASLTLNEVKAQIESQLMALNHAWAGEAE</sequence>
<dbReference type="EC" id="2.7.4.9" evidence="2 11"/>
<accession>A0ABT2YSJ0</accession>
<keyword evidence="4 11" id="KW-0808">Transferase</keyword>
<reference evidence="13 14" key="1">
    <citation type="submission" date="2022-10" db="EMBL/GenBank/DDBJ databases">
        <title>Marinomonas transparenta sp. nov. and Marinomonas sargassi sp. nov., isolated from marine alga (Sargassum natans (L.) Gaillon).</title>
        <authorList>
            <person name="Wang Y."/>
        </authorList>
    </citation>
    <scope>NUCLEOTIDE SEQUENCE [LARGE SCALE GENOMIC DNA]</scope>
    <source>
        <strain evidence="13 14">C2222</strain>
    </source>
</reference>
<evidence type="ECO:0000256" key="5">
    <source>
        <dbReference type="ARBA" id="ARBA00022727"/>
    </source>
</evidence>
<organism evidence="13 14">
    <name type="scientific">Marinomonas sargassi</name>
    <dbReference type="NCBI Taxonomy" id="2984494"/>
    <lineage>
        <taxon>Bacteria</taxon>
        <taxon>Pseudomonadati</taxon>
        <taxon>Pseudomonadota</taxon>
        <taxon>Gammaproteobacteria</taxon>
        <taxon>Oceanospirillales</taxon>
        <taxon>Oceanospirillaceae</taxon>
        <taxon>Marinomonas</taxon>
    </lineage>
</organism>
<dbReference type="PANTHER" id="PTHR10344:SF4">
    <property type="entry name" value="UMP-CMP KINASE 2, MITOCHONDRIAL"/>
    <property type="match status" value="1"/>
</dbReference>
<dbReference type="InterPro" id="IPR018095">
    <property type="entry name" value="Thymidylate_kin_CS"/>
</dbReference>
<comment type="caution">
    <text evidence="13">The sequence shown here is derived from an EMBL/GenBank/DDBJ whole genome shotgun (WGS) entry which is preliminary data.</text>
</comment>
<dbReference type="SUPFAM" id="SSF52540">
    <property type="entry name" value="P-loop containing nucleoside triphosphate hydrolases"/>
    <property type="match status" value="1"/>
</dbReference>
<evidence type="ECO:0000256" key="4">
    <source>
        <dbReference type="ARBA" id="ARBA00022679"/>
    </source>
</evidence>
<evidence type="ECO:0000256" key="2">
    <source>
        <dbReference type="ARBA" id="ARBA00012980"/>
    </source>
</evidence>
<dbReference type="PANTHER" id="PTHR10344">
    <property type="entry name" value="THYMIDYLATE KINASE"/>
    <property type="match status" value="1"/>
</dbReference>
<dbReference type="Proteomes" id="UP001209713">
    <property type="component" value="Unassembled WGS sequence"/>
</dbReference>
<comment type="similarity">
    <text evidence="1 11">Belongs to the thymidylate kinase family.</text>
</comment>
<keyword evidence="6 11" id="KW-0547">Nucleotide-binding</keyword>
<evidence type="ECO:0000313" key="13">
    <source>
        <dbReference type="EMBL" id="MCV2402859.1"/>
    </source>
</evidence>
<evidence type="ECO:0000256" key="10">
    <source>
        <dbReference type="ARBA" id="ARBA00048743"/>
    </source>
</evidence>
<feature type="domain" description="Thymidylate kinase-like" evidence="12">
    <location>
        <begin position="8"/>
        <end position="197"/>
    </location>
</feature>
<feature type="binding site" evidence="11">
    <location>
        <begin position="10"/>
        <end position="17"/>
    </location>
    <ligand>
        <name>ATP</name>
        <dbReference type="ChEBI" id="CHEBI:30616"/>
    </ligand>
</feature>
<dbReference type="CDD" id="cd01672">
    <property type="entry name" value="TMPK"/>
    <property type="match status" value="1"/>
</dbReference>
<dbReference type="InterPro" id="IPR039430">
    <property type="entry name" value="Thymidylate_kin-like_dom"/>
</dbReference>
<comment type="catalytic activity">
    <reaction evidence="10 11">
        <text>dTMP + ATP = dTDP + ADP</text>
        <dbReference type="Rhea" id="RHEA:13517"/>
        <dbReference type="ChEBI" id="CHEBI:30616"/>
        <dbReference type="ChEBI" id="CHEBI:58369"/>
        <dbReference type="ChEBI" id="CHEBI:63528"/>
        <dbReference type="ChEBI" id="CHEBI:456216"/>
        <dbReference type="EC" id="2.7.4.9"/>
    </reaction>
</comment>
<keyword evidence="14" id="KW-1185">Reference proteome</keyword>
<dbReference type="InterPro" id="IPR027417">
    <property type="entry name" value="P-loop_NTPase"/>
</dbReference>
<evidence type="ECO:0000256" key="11">
    <source>
        <dbReference type="HAMAP-Rule" id="MF_00165"/>
    </source>
</evidence>
<dbReference type="GO" id="GO:0004798">
    <property type="term" value="F:dTMP kinase activity"/>
    <property type="evidence" value="ECO:0007669"/>
    <property type="project" value="UniProtKB-EC"/>
</dbReference>
<dbReference type="InterPro" id="IPR018094">
    <property type="entry name" value="Thymidylate_kinase"/>
</dbReference>
<dbReference type="RefSeq" id="WP_263530239.1">
    <property type="nucleotide sequence ID" value="NZ_JAOVZB010000003.1"/>
</dbReference>
<evidence type="ECO:0000256" key="6">
    <source>
        <dbReference type="ARBA" id="ARBA00022741"/>
    </source>
</evidence>
<dbReference type="PROSITE" id="PS01331">
    <property type="entry name" value="THYMIDYLATE_KINASE"/>
    <property type="match status" value="1"/>
</dbReference>
<comment type="function">
    <text evidence="11">Phosphorylation of dTMP to form dTDP in both de novo and salvage pathways of dTTP synthesis.</text>
</comment>
<dbReference type="NCBIfam" id="TIGR00041">
    <property type="entry name" value="DTMP_kinase"/>
    <property type="match status" value="1"/>
</dbReference>
<evidence type="ECO:0000256" key="8">
    <source>
        <dbReference type="ARBA" id="ARBA00022840"/>
    </source>
</evidence>
<proteinExistence type="inferred from homology"/>
<gene>
    <name evidence="11 13" type="primary">tmk</name>
    <name evidence="13" type="ORF">OFY17_08165</name>
</gene>
<evidence type="ECO:0000256" key="9">
    <source>
        <dbReference type="ARBA" id="ARBA00029962"/>
    </source>
</evidence>
<dbReference type="Gene3D" id="3.40.50.300">
    <property type="entry name" value="P-loop containing nucleotide triphosphate hydrolases"/>
    <property type="match status" value="1"/>
</dbReference>